<dbReference type="RefSeq" id="WP_247029139.1">
    <property type="nucleotide sequence ID" value="NZ_JALKCH010000006.1"/>
</dbReference>
<proteinExistence type="predicted"/>
<sequence>MEEIFSRPIYAGRITIPEWDLHLIPAKHEALVSFETWQAVQRRRQGTAVAPVRKDINEDFPLRGFVTCGHCNQPMTACWSKGRSAYYPYYLCDTRGCVAHRKSVRRETIEGDFEKLLAELTPSEELFVLAFEMFRDLWNARTNAAQSDTSALKRDLAQIEKKVAQFLDRIVETDNRSVIAAYEARIRDLETEKALVAEKIGRSGKPVAMFDETYRTAFSFLANPCNLWASDRLEDKRAVLRLVFAERLPYVRGEGYRTAKTSLPFRALGDFRMGKYEMVRVVGLEPTLCHQKRILSPLMLE</sequence>
<gene>
    <name evidence="6" type="ORF">MWN34_10835</name>
</gene>
<dbReference type="PANTHER" id="PTHR30461:SF2">
    <property type="entry name" value="SERINE RECOMBINASE PINE-RELATED"/>
    <property type="match status" value="1"/>
</dbReference>
<name>A0ABT0DBS2_9HYPH</name>
<dbReference type="Pfam" id="PF13408">
    <property type="entry name" value="Zn_ribbon_recom"/>
    <property type="match status" value="1"/>
</dbReference>
<dbReference type="EMBL" id="JALKCH010000006">
    <property type="protein sequence ID" value="MCK0197408.1"/>
    <property type="molecule type" value="Genomic_DNA"/>
</dbReference>
<evidence type="ECO:0000313" key="7">
    <source>
        <dbReference type="Proteomes" id="UP001203284"/>
    </source>
</evidence>
<feature type="domain" description="Recombinase" evidence="4">
    <location>
        <begin position="2"/>
        <end position="46"/>
    </location>
</feature>
<keyword evidence="3" id="KW-0175">Coiled coil</keyword>
<keyword evidence="1" id="KW-0238">DNA-binding</keyword>
<evidence type="ECO:0000313" key="6">
    <source>
        <dbReference type="EMBL" id="MCK0197408.1"/>
    </source>
</evidence>
<reference evidence="6 7" key="1">
    <citation type="submission" date="2022-04" db="EMBL/GenBank/DDBJ databases">
        <authorList>
            <person name="Grouzdev D.S."/>
            <person name="Pantiukh K.S."/>
            <person name="Krutkina M.S."/>
        </authorList>
    </citation>
    <scope>NUCLEOTIDE SEQUENCE [LARGE SCALE GENOMIC DNA]</scope>
    <source>
        <strain evidence="6 7">6x-1</strain>
    </source>
</reference>
<feature type="coiled-coil region" evidence="3">
    <location>
        <begin position="156"/>
        <end position="199"/>
    </location>
</feature>
<dbReference type="Pfam" id="PF07508">
    <property type="entry name" value="Recombinase"/>
    <property type="match status" value="1"/>
</dbReference>
<dbReference type="InterPro" id="IPR025827">
    <property type="entry name" value="Zn_ribbon_recom_dom"/>
</dbReference>
<evidence type="ECO:0000256" key="3">
    <source>
        <dbReference type="SAM" id="Coils"/>
    </source>
</evidence>
<comment type="caution">
    <text evidence="6">The sequence shown here is derived from an EMBL/GenBank/DDBJ whole genome shotgun (WGS) entry which is preliminary data.</text>
</comment>
<keyword evidence="2" id="KW-0233">DNA recombination</keyword>
<dbReference type="Proteomes" id="UP001203284">
    <property type="component" value="Unassembled WGS sequence"/>
</dbReference>
<organism evidence="6 7">
    <name type="scientific">Ancylobacter crimeensis</name>
    <dbReference type="NCBI Taxonomy" id="2579147"/>
    <lineage>
        <taxon>Bacteria</taxon>
        <taxon>Pseudomonadati</taxon>
        <taxon>Pseudomonadota</taxon>
        <taxon>Alphaproteobacteria</taxon>
        <taxon>Hyphomicrobiales</taxon>
        <taxon>Xanthobacteraceae</taxon>
        <taxon>Ancylobacter</taxon>
    </lineage>
</organism>
<protein>
    <submittedName>
        <fullName evidence="6">Recombinase family protein</fullName>
    </submittedName>
</protein>
<evidence type="ECO:0000259" key="4">
    <source>
        <dbReference type="Pfam" id="PF07508"/>
    </source>
</evidence>
<feature type="domain" description="Recombinase zinc beta ribbon" evidence="5">
    <location>
        <begin position="61"/>
        <end position="115"/>
    </location>
</feature>
<accession>A0ABT0DBS2</accession>
<evidence type="ECO:0000259" key="5">
    <source>
        <dbReference type="Pfam" id="PF13408"/>
    </source>
</evidence>
<dbReference type="InterPro" id="IPR050639">
    <property type="entry name" value="SSR_resolvase"/>
</dbReference>
<dbReference type="InterPro" id="IPR011109">
    <property type="entry name" value="DNA_bind_recombinase_dom"/>
</dbReference>
<evidence type="ECO:0000256" key="1">
    <source>
        <dbReference type="ARBA" id="ARBA00023125"/>
    </source>
</evidence>
<keyword evidence="7" id="KW-1185">Reference proteome</keyword>
<evidence type="ECO:0000256" key="2">
    <source>
        <dbReference type="ARBA" id="ARBA00023172"/>
    </source>
</evidence>
<dbReference type="PANTHER" id="PTHR30461">
    <property type="entry name" value="DNA-INVERTASE FROM LAMBDOID PROPHAGE"/>
    <property type="match status" value="1"/>
</dbReference>